<dbReference type="SUPFAM" id="SSF46785">
    <property type="entry name" value="Winged helix' DNA-binding domain"/>
    <property type="match status" value="1"/>
</dbReference>
<proteinExistence type="predicted"/>
<accession>A0A2A5RK14</accession>
<evidence type="ECO:0000313" key="2">
    <source>
        <dbReference type="Proteomes" id="UP000218181"/>
    </source>
</evidence>
<sequence>MDVKAEVLRVFQEKDTMLDSKAIAVELELDKKEVSKAIAQLKKEDLIFSPKRCFYQFKK</sequence>
<keyword evidence="2" id="KW-1185">Reference proteome</keyword>
<gene>
    <name evidence="1" type="ORF">RT41_GL001856</name>
</gene>
<dbReference type="OrthoDB" id="15623at2"/>
<organism evidence="1 2">
    <name type="scientific">Lactococcus fujiensis JCM 16395</name>
    <dbReference type="NCBI Taxonomy" id="1291764"/>
    <lineage>
        <taxon>Bacteria</taxon>
        <taxon>Bacillati</taxon>
        <taxon>Bacillota</taxon>
        <taxon>Bacilli</taxon>
        <taxon>Lactobacillales</taxon>
        <taxon>Streptococcaceae</taxon>
        <taxon>Lactococcus</taxon>
    </lineage>
</organism>
<dbReference type="EMBL" id="JXJU01000008">
    <property type="protein sequence ID" value="PCR99480.1"/>
    <property type="molecule type" value="Genomic_DNA"/>
</dbReference>
<dbReference type="Gene3D" id="1.10.10.10">
    <property type="entry name" value="Winged helix-like DNA-binding domain superfamily/Winged helix DNA-binding domain"/>
    <property type="match status" value="1"/>
</dbReference>
<reference evidence="1 2" key="1">
    <citation type="submission" date="2014-12" db="EMBL/GenBank/DDBJ databases">
        <title>Draft genome sequences of 10 type strains of Lactococcus.</title>
        <authorList>
            <person name="Sun Z."/>
            <person name="Zhong Z."/>
            <person name="Liu W."/>
            <person name="Zhang W."/>
            <person name="Zhang H."/>
        </authorList>
    </citation>
    <scope>NUCLEOTIDE SEQUENCE [LARGE SCALE GENOMIC DNA]</scope>
    <source>
        <strain evidence="1 2">JCM 16395</strain>
    </source>
</reference>
<name>A0A2A5RK14_9LACT</name>
<evidence type="ECO:0008006" key="3">
    <source>
        <dbReference type="Google" id="ProtNLM"/>
    </source>
</evidence>
<dbReference type="Proteomes" id="UP000218181">
    <property type="component" value="Unassembled WGS sequence"/>
</dbReference>
<dbReference type="AlphaFoldDB" id="A0A2A5RK14"/>
<dbReference type="InterPro" id="IPR036388">
    <property type="entry name" value="WH-like_DNA-bd_sf"/>
</dbReference>
<comment type="caution">
    <text evidence="1">The sequence shown here is derived from an EMBL/GenBank/DDBJ whole genome shotgun (WGS) entry which is preliminary data.</text>
</comment>
<dbReference type="InterPro" id="IPR036390">
    <property type="entry name" value="WH_DNA-bd_sf"/>
</dbReference>
<dbReference type="STRING" id="1291764.GCA_001311235_01610"/>
<dbReference type="RefSeq" id="WP_096818475.1">
    <property type="nucleotide sequence ID" value="NZ_JXJU01000008.1"/>
</dbReference>
<protein>
    <recommendedName>
        <fullName evidence="3">MarR family transcriptional regulator</fullName>
    </recommendedName>
</protein>
<evidence type="ECO:0000313" key="1">
    <source>
        <dbReference type="EMBL" id="PCR99480.1"/>
    </source>
</evidence>